<name>A0A1H9HB05_9SPIR</name>
<keyword evidence="3 6" id="KW-0378">Hydrolase</keyword>
<reference evidence="10 11" key="1">
    <citation type="submission" date="2016-10" db="EMBL/GenBank/DDBJ databases">
        <authorList>
            <person name="de Groot N.N."/>
        </authorList>
    </citation>
    <scope>NUCLEOTIDE SEQUENCE [LARGE SCALE GENOMIC DNA]</scope>
    <source>
        <strain evidence="10 11">B25</strain>
    </source>
</reference>
<dbReference type="RefSeq" id="WP_074644217.1">
    <property type="nucleotide sequence ID" value="NZ_FOFU01000006.1"/>
</dbReference>
<dbReference type="CDD" id="cd02871">
    <property type="entry name" value="GH18_chitinase_D-like"/>
    <property type="match status" value="2"/>
</dbReference>
<feature type="signal peptide" evidence="8">
    <location>
        <begin position="1"/>
        <end position="25"/>
    </location>
</feature>
<keyword evidence="4" id="KW-0119">Carbohydrate metabolism</keyword>
<dbReference type="GO" id="GO:0008061">
    <property type="term" value="F:chitin binding"/>
    <property type="evidence" value="ECO:0007669"/>
    <property type="project" value="InterPro"/>
</dbReference>
<dbReference type="Pfam" id="PF00704">
    <property type="entry name" value="Glyco_hydro_18"/>
    <property type="match status" value="2"/>
</dbReference>
<dbReference type="STRING" id="163.SAMN04487775_101135"/>
<keyword evidence="11" id="KW-1185">Reference proteome</keyword>
<dbReference type="InterPro" id="IPR036573">
    <property type="entry name" value="CBM_sf_5/12"/>
</dbReference>
<dbReference type="PANTHER" id="PTHR45708">
    <property type="entry name" value="ENDOCHITINASE"/>
    <property type="match status" value="1"/>
</dbReference>
<keyword evidence="8" id="KW-0732">Signal</keyword>
<dbReference type="Gene3D" id="2.10.10.20">
    <property type="entry name" value="Carbohydrate-binding module superfamily 5/12"/>
    <property type="match status" value="1"/>
</dbReference>
<evidence type="ECO:0000256" key="3">
    <source>
        <dbReference type="ARBA" id="ARBA00022801"/>
    </source>
</evidence>
<dbReference type="SMART" id="SM00636">
    <property type="entry name" value="Glyco_18"/>
    <property type="match status" value="1"/>
</dbReference>
<dbReference type="SUPFAM" id="SSF81296">
    <property type="entry name" value="E set domains"/>
    <property type="match status" value="1"/>
</dbReference>
<evidence type="ECO:0000256" key="5">
    <source>
        <dbReference type="ARBA" id="ARBA00023295"/>
    </source>
</evidence>
<dbReference type="PROSITE" id="PS01095">
    <property type="entry name" value="GH18_1"/>
    <property type="match status" value="1"/>
</dbReference>
<feature type="compositionally biased region" description="Pro residues" evidence="7">
    <location>
        <begin position="587"/>
        <end position="599"/>
    </location>
</feature>
<protein>
    <recommendedName>
        <fullName evidence="2">chitinase</fullName>
        <ecNumber evidence="2">3.2.1.14</ecNumber>
    </recommendedName>
</protein>
<feature type="compositionally biased region" description="Acidic residues" evidence="7">
    <location>
        <begin position="430"/>
        <end position="448"/>
    </location>
</feature>
<dbReference type="Pfam" id="PF02839">
    <property type="entry name" value="CBM_5_12"/>
    <property type="match status" value="1"/>
</dbReference>
<dbReference type="EC" id="3.2.1.14" evidence="2"/>
<dbReference type="AlphaFoldDB" id="A0A1H9HB05"/>
<dbReference type="SMART" id="SM00495">
    <property type="entry name" value="ChtBD3"/>
    <property type="match status" value="1"/>
</dbReference>
<feature type="compositionally biased region" description="Acidic residues" evidence="7">
    <location>
        <begin position="105"/>
        <end position="118"/>
    </location>
</feature>
<evidence type="ECO:0000256" key="2">
    <source>
        <dbReference type="ARBA" id="ARBA00012729"/>
    </source>
</evidence>
<sequence>MKKIHKIIGAGLLAFGLTFAGCSNAVSDLQNSGTVSARAAYSAIAPWAAGTSYSIGDKVTYNGKVYQCRLAHTALDGWQPDGVPALWLEIGVAEDEPVLPPDNPPAEDENPGNDNEDETVITVPGLPKHILTGYWQNFNNGAKVLRISEVPETYNLIVVSFADATGNPGEVTFNLDTSLGFSEAQFIQDIKTVQARGQHVIISVGGETGNVTIASDADANRFATSVTNLMRKYGFEGVDIDLEHGIQARYIEKALRAIPSGSIITFAPQTLDMQGTGQEYFKLALAIKDILTVNNTQYYNSGTMCGYDGKVYGQGGEDFLTALATIQLENGLRADQVGLGLPASTRGAGSGYVDPQIVVNALDTLAYGTKHGSYMPPRKYPNIRGAMTWSINWDASNGWNFSKVVGAKLKAMNEADGGYDNGNGTIVIPGDDDTEDGDTGDTPGDDSGNETPHEEEPSTDNPGNQNPGSETPSTEVPASPKATGIPGTPFIEQSTWNGEASFGIKMNMWWGNNGTLAQLYENGNLIASQTFTDNSPNAQSYVFNISNKANGTYAYQVKLSNSFGTAASNTVNYTVTKGSASTTPVVTPQPQPEPEPEPQPGQGEEPPVINPGTGSGDPVINKSLPKRIMSGYWHTWDGGCPYIRLADVDSSWDVINVSFAEPVTPGSGNGRMKFGVAGDVNQFKADIKTLQAKGKKIVLSIGGYEGYFYLENSSAVNTFVNDIKGFINEYGFDGIDIDLEQSSVAMNSGADPDFANPKTPRIVNMINAIRQICDSYGDDFILSWAPETFYMQLGHTYYGGLNGYVDSRAGGYIPMIHALRDKTTYVQVQLYNSCAIQGNDGSWYSMGDEPSLVEMCEMLIDGFYLNGGKQYFFPGLRADQVVIAVPSSSSAAGSGQVSNTQLQGAFRTLEAKYPGMRGFMTWSINWDAYQNNNSFGRQNRAFLNNY</sequence>
<feature type="region of interest" description="Disordered" evidence="7">
    <location>
        <begin position="97"/>
        <end position="118"/>
    </location>
</feature>
<dbReference type="PROSITE" id="PS51910">
    <property type="entry name" value="GH18_2"/>
    <property type="match status" value="2"/>
</dbReference>
<dbReference type="PANTHER" id="PTHR45708:SF49">
    <property type="entry name" value="ENDOCHITINASE"/>
    <property type="match status" value="1"/>
</dbReference>
<proteinExistence type="inferred from homology"/>
<evidence type="ECO:0000256" key="1">
    <source>
        <dbReference type="ARBA" id="ARBA00009121"/>
    </source>
</evidence>
<dbReference type="InterPro" id="IPR050542">
    <property type="entry name" value="Glycosyl_Hydrlase18_Chitinase"/>
</dbReference>
<feature type="compositionally biased region" description="Polar residues" evidence="7">
    <location>
        <begin position="459"/>
        <end position="476"/>
    </location>
</feature>
<dbReference type="InterPro" id="IPR003610">
    <property type="entry name" value="CBM5/12"/>
</dbReference>
<feature type="region of interest" description="Disordered" evidence="7">
    <location>
        <begin position="415"/>
        <end position="494"/>
    </location>
</feature>
<evidence type="ECO:0000256" key="6">
    <source>
        <dbReference type="RuleBase" id="RU000489"/>
    </source>
</evidence>
<dbReference type="GO" id="GO:0005975">
    <property type="term" value="P:carbohydrate metabolic process"/>
    <property type="evidence" value="ECO:0007669"/>
    <property type="project" value="InterPro"/>
</dbReference>
<accession>A0A1H9HB05</accession>
<dbReference type="SUPFAM" id="SSF51445">
    <property type="entry name" value="(Trans)glycosidases"/>
    <property type="match status" value="2"/>
</dbReference>
<dbReference type="SUPFAM" id="SSF51055">
    <property type="entry name" value="Carbohydrate binding domain"/>
    <property type="match status" value="1"/>
</dbReference>
<organism evidence="10 11">
    <name type="scientific">Treponema bryantii</name>
    <dbReference type="NCBI Taxonomy" id="163"/>
    <lineage>
        <taxon>Bacteria</taxon>
        <taxon>Pseudomonadati</taxon>
        <taxon>Spirochaetota</taxon>
        <taxon>Spirochaetia</taxon>
        <taxon>Spirochaetales</taxon>
        <taxon>Treponemataceae</taxon>
        <taxon>Treponema</taxon>
    </lineage>
</organism>
<dbReference type="EMBL" id="FOFU01000006">
    <property type="protein sequence ID" value="SEQ59463.1"/>
    <property type="molecule type" value="Genomic_DNA"/>
</dbReference>
<feature type="chain" id="PRO_5010325615" description="chitinase" evidence="8">
    <location>
        <begin position="26"/>
        <end position="946"/>
    </location>
</feature>
<dbReference type="Gene3D" id="2.60.40.10">
    <property type="entry name" value="Immunoglobulins"/>
    <property type="match status" value="1"/>
</dbReference>
<dbReference type="GO" id="GO:0030246">
    <property type="term" value="F:carbohydrate binding"/>
    <property type="evidence" value="ECO:0007669"/>
    <property type="project" value="InterPro"/>
</dbReference>
<dbReference type="Gene3D" id="3.20.20.80">
    <property type="entry name" value="Glycosidases"/>
    <property type="match status" value="2"/>
</dbReference>
<evidence type="ECO:0000256" key="8">
    <source>
        <dbReference type="SAM" id="SignalP"/>
    </source>
</evidence>
<keyword evidence="5 6" id="KW-0326">Glycosidase</keyword>
<comment type="similarity">
    <text evidence="1">Belongs to the glycosyl hydrolase 18 family. Chitinase class II subfamily.</text>
</comment>
<dbReference type="PROSITE" id="PS51257">
    <property type="entry name" value="PROKAR_LIPOPROTEIN"/>
    <property type="match status" value="1"/>
</dbReference>
<dbReference type="InterPro" id="IPR001223">
    <property type="entry name" value="Glyco_hydro18_cat"/>
</dbReference>
<dbReference type="InterPro" id="IPR001579">
    <property type="entry name" value="Glyco_hydro_18_chit_AS"/>
</dbReference>
<dbReference type="GO" id="GO:0005576">
    <property type="term" value="C:extracellular region"/>
    <property type="evidence" value="ECO:0007669"/>
    <property type="project" value="InterPro"/>
</dbReference>
<dbReference type="OrthoDB" id="9775889at2"/>
<dbReference type="Proteomes" id="UP000182360">
    <property type="component" value="Unassembled WGS sequence"/>
</dbReference>
<evidence type="ECO:0000259" key="9">
    <source>
        <dbReference type="PROSITE" id="PS51910"/>
    </source>
</evidence>
<evidence type="ECO:0000256" key="7">
    <source>
        <dbReference type="SAM" id="MobiDB-lite"/>
    </source>
</evidence>
<feature type="domain" description="GH18" evidence="9">
    <location>
        <begin position="627"/>
        <end position="946"/>
    </location>
</feature>
<dbReference type="GO" id="GO:0008843">
    <property type="term" value="F:endochitinase activity"/>
    <property type="evidence" value="ECO:0007669"/>
    <property type="project" value="UniProtKB-EC"/>
</dbReference>
<dbReference type="CDD" id="cd12214">
    <property type="entry name" value="ChiA1_BD"/>
    <property type="match status" value="1"/>
</dbReference>
<dbReference type="InterPro" id="IPR017853">
    <property type="entry name" value="GH"/>
</dbReference>
<evidence type="ECO:0000313" key="11">
    <source>
        <dbReference type="Proteomes" id="UP000182360"/>
    </source>
</evidence>
<dbReference type="InterPro" id="IPR014756">
    <property type="entry name" value="Ig_E-set"/>
</dbReference>
<dbReference type="InterPro" id="IPR011583">
    <property type="entry name" value="Chitinase_II/V-like_cat"/>
</dbReference>
<gene>
    <name evidence="10" type="ORF">SAMN04487977_106118</name>
</gene>
<evidence type="ECO:0000313" key="10">
    <source>
        <dbReference type="EMBL" id="SEQ59463.1"/>
    </source>
</evidence>
<feature type="domain" description="GH18" evidence="9">
    <location>
        <begin position="129"/>
        <end position="412"/>
    </location>
</feature>
<feature type="region of interest" description="Disordered" evidence="7">
    <location>
        <begin position="579"/>
        <end position="621"/>
    </location>
</feature>
<dbReference type="InterPro" id="IPR013783">
    <property type="entry name" value="Ig-like_fold"/>
</dbReference>
<evidence type="ECO:0000256" key="4">
    <source>
        <dbReference type="ARBA" id="ARBA00023277"/>
    </source>
</evidence>